<evidence type="ECO:0000259" key="2">
    <source>
        <dbReference type="Pfam" id="PF00107"/>
    </source>
</evidence>
<proteinExistence type="predicted"/>
<dbReference type="InterPro" id="IPR050129">
    <property type="entry name" value="Zn_alcohol_dh"/>
</dbReference>
<evidence type="ECO:0000256" key="1">
    <source>
        <dbReference type="ARBA" id="ARBA00023002"/>
    </source>
</evidence>
<organism evidence="4 5">
    <name type="scientific">Microcystis aeruginosa DA14</name>
    <dbReference type="NCBI Taxonomy" id="1987506"/>
    <lineage>
        <taxon>Bacteria</taxon>
        <taxon>Bacillati</taxon>
        <taxon>Cyanobacteriota</taxon>
        <taxon>Cyanophyceae</taxon>
        <taxon>Oscillatoriophycideae</taxon>
        <taxon>Chroococcales</taxon>
        <taxon>Microcystaceae</taxon>
        <taxon>Microcystis</taxon>
    </lineage>
</organism>
<name>A0A3E0MDD3_MICAE</name>
<accession>A0A3E0MDD3</accession>
<dbReference type="SUPFAM" id="SSF51735">
    <property type="entry name" value="NAD(P)-binding Rossmann-fold domains"/>
    <property type="match status" value="1"/>
</dbReference>
<evidence type="ECO:0000259" key="3">
    <source>
        <dbReference type="Pfam" id="PF08240"/>
    </source>
</evidence>
<reference evidence="4 5" key="1">
    <citation type="submission" date="2017-08" db="EMBL/GenBank/DDBJ databases">
        <title>Functional genomic and metabolic studies of the symbiotic interactions of six Microcystis-dominated communities.</title>
        <authorList>
            <person name="Li Q."/>
            <person name="Lin F."/>
        </authorList>
    </citation>
    <scope>NUCLEOTIDE SEQUENCE [LARGE SCALE GENOMIC DNA]</scope>
    <source>
        <strain evidence="4">DA14</strain>
    </source>
</reference>
<dbReference type="Pfam" id="PF08240">
    <property type="entry name" value="ADH_N"/>
    <property type="match status" value="1"/>
</dbReference>
<dbReference type="InterPro" id="IPR013149">
    <property type="entry name" value="ADH-like_C"/>
</dbReference>
<protein>
    <submittedName>
        <fullName evidence="4">Galactitol-1-phosphate 5-dehydrogenase</fullName>
    </submittedName>
</protein>
<feature type="domain" description="Alcohol dehydrogenase-like N-terminal" evidence="3">
    <location>
        <begin position="24"/>
        <end position="128"/>
    </location>
</feature>
<dbReference type="AlphaFoldDB" id="A0A3E0MDD3"/>
<evidence type="ECO:0000313" key="4">
    <source>
        <dbReference type="EMBL" id="REJ57804.1"/>
    </source>
</evidence>
<dbReference type="GO" id="GO:0016491">
    <property type="term" value="F:oxidoreductase activity"/>
    <property type="evidence" value="ECO:0007669"/>
    <property type="project" value="UniProtKB-KW"/>
</dbReference>
<dbReference type="InterPro" id="IPR011032">
    <property type="entry name" value="GroES-like_sf"/>
</dbReference>
<dbReference type="InterPro" id="IPR036291">
    <property type="entry name" value="NAD(P)-bd_dom_sf"/>
</dbReference>
<dbReference type="Gene3D" id="3.40.50.720">
    <property type="entry name" value="NAD(P)-binding Rossmann-like Domain"/>
    <property type="match status" value="1"/>
</dbReference>
<keyword evidence="1" id="KW-0560">Oxidoreductase</keyword>
<sequence length="333" mass="34990">MKALVYLGPNRLVHRDEPDPVPNPGEVLVRVEAVGICGSDMHAYHGHDSRRPPPLILGHEAAGRIVGGPWDGQRVTINPLVVDPSCPYAIEGRWHLSPSRQIISMPPRAGAFAELVTIPERNVVAIPDDLPIEMAALAEPIAVAWHAVRLGVERLHQPLAACRTVVLGGGAIGLASALVARLFGARRISLGEPNPLRRRTIGEHEGFDVYAPGGATDPADNSVDLVIDAVGADATRAAASAMVRPGGVIVHAGLLPGTDGLDLRKITLQEVTLTGTYCYTPTDFAQTVAALAARSLGTLRWFEERPLAGGPGAFADIDAGATPAAKIILRCGA</sequence>
<dbReference type="Gene3D" id="3.90.180.10">
    <property type="entry name" value="Medium-chain alcohol dehydrogenases, catalytic domain"/>
    <property type="match status" value="1"/>
</dbReference>
<feature type="domain" description="Alcohol dehydrogenase-like C-terminal" evidence="2">
    <location>
        <begin position="171"/>
        <end position="291"/>
    </location>
</feature>
<evidence type="ECO:0000313" key="5">
    <source>
        <dbReference type="Proteomes" id="UP000256301"/>
    </source>
</evidence>
<dbReference type="PANTHER" id="PTHR43401:SF2">
    <property type="entry name" value="L-THREONINE 3-DEHYDROGENASE"/>
    <property type="match status" value="1"/>
</dbReference>
<dbReference type="InterPro" id="IPR013154">
    <property type="entry name" value="ADH-like_N"/>
</dbReference>
<gene>
    <name evidence="4" type="ORF">DWQ56_11140</name>
</gene>
<dbReference type="Pfam" id="PF00107">
    <property type="entry name" value="ADH_zinc_N"/>
    <property type="match status" value="1"/>
</dbReference>
<dbReference type="Proteomes" id="UP000256301">
    <property type="component" value="Unassembled WGS sequence"/>
</dbReference>
<comment type="caution">
    <text evidence="4">The sequence shown here is derived from an EMBL/GenBank/DDBJ whole genome shotgun (WGS) entry which is preliminary data.</text>
</comment>
<dbReference type="EMBL" id="QQWE01000003">
    <property type="protein sequence ID" value="REJ57804.1"/>
    <property type="molecule type" value="Genomic_DNA"/>
</dbReference>
<dbReference type="SUPFAM" id="SSF50129">
    <property type="entry name" value="GroES-like"/>
    <property type="match status" value="1"/>
</dbReference>
<dbReference type="PANTHER" id="PTHR43401">
    <property type="entry name" value="L-THREONINE 3-DEHYDROGENASE"/>
    <property type="match status" value="1"/>
</dbReference>